<dbReference type="InterPro" id="IPR011032">
    <property type="entry name" value="GroES-like_sf"/>
</dbReference>
<feature type="domain" description="Enoyl reductase (ER)" evidence="3">
    <location>
        <begin position="9"/>
        <end position="324"/>
    </location>
</feature>
<dbReference type="GO" id="GO:0016651">
    <property type="term" value="F:oxidoreductase activity, acting on NAD(P)H"/>
    <property type="evidence" value="ECO:0007669"/>
    <property type="project" value="InterPro"/>
</dbReference>
<comment type="similarity">
    <text evidence="1">Belongs to the zinc-containing alcohol dehydrogenase family.</text>
</comment>
<protein>
    <submittedName>
        <fullName evidence="4">Zinc-binding oxidoreductase</fullName>
    </submittedName>
</protein>
<dbReference type="InterPro" id="IPR013154">
    <property type="entry name" value="ADH-like_N"/>
</dbReference>
<dbReference type="SMART" id="SM00829">
    <property type="entry name" value="PKS_ER"/>
    <property type="match status" value="1"/>
</dbReference>
<dbReference type="EMBL" id="LSBJ02000002">
    <property type="protein sequence ID" value="OWT43224.1"/>
    <property type="molecule type" value="Genomic_DNA"/>
</dbReference>
<accession>A0A219ASF9</accession>
<sequence length="385" mass="41488">MKALILTPSSRTTEVRDIPAPTPGPGEVLIRVHAVALNPVDALYVQEPVAEQQQRVVGTDFAGIVVGASDELRGVADGRVQNGTRVAGFLQGASSANDRPGAFAEYATAPYDLLWTIPEGLSFEEAATISMCGLTAAQGIFDRFGLPGPFSAGQIVPSDDPINVLVYGSSTSLGQLAAQLVHRVGEASGRSIRLIGVASSSKHEFLRGAPYKYDYLVDYREQDWPEQVRRATGDNGVHFALDTISERDTVAKVHSTLNPQGKYHVFRSARGGGFDTANLAIQPIYGAVWEGLGVGIGYGHGVFFPAKPEAREFAAKFFDFLNSGAKENDVKLHPNPIRRMPGGLERIVPDGFALLTGLVIDRKGFGRTEDYMRPISAEKLVYTIE</sequence>
<dbReference type="Gene3D" id="3.40.50.720">
    <property type="entry name" value="NAD(P)-binding Rossmann-like Domain"/>
    <property type="match status" value="1"/>
</dbReference>
<dbReference type="GeneID" id="28853970"/>
<evidence type="ECO:0000313" key="4">
    <source>
        <dbReference type="EMBL" id="OWT43224.1"/>
    </source>
</evidence>
<proteinExistence type="inferred from homology"/>
<dbReference type="InterPro" id="IPR036291">
    <property type="entry name" value="NAD(P)-bd_dom_sf"/>
</dbReference>
<dbReference type="CDD" id="cd08249">
    <property type="entry name" value="enoyl_reductase_like"/>
    <property type="match status" value="1"/>
</dbReference>
<dbReference type="STRING" id="1380566.A0A219ASF9"/>
<reference evidence="4 5" key="1">
    <citation type="journal article" date="2016" name="PLoS Pathog.">
        <title>Biosynthesis of antibiotic leucinostatins in bio-control fungus Purpureocillium lilacinum and their inhibition on phytophthora revealed by genome mining.</title>
        <authorList>
            <person name="Wang G."/>
            <person name="Liu Z."/>
            <person name="Lin R."/>
            <person name="Li E."/>
            <person name="Mao Z."/>
            <person name="Ling J."/>
            <person name="Yang Y."/>
            <person name="Yin W.B."/>
            <person name="Xie B."/>
        </authorList>
    </citation>
    <scope>NUCLEOTIDE SEQUENCE [LARGE SCALE GENOMIC DNA]</scope>
    <source>
        <strain evidence="4">170</strain>
    </source>
</reference>
<dbReference type="PANTHER" id="PTHR45348">
    <property type="entry name" value="HYPOTHETICAL OXIDOREDUCTASE (EUROFUNG)"/>
    <property type="match status" value="1"/>
</dbReference>
<keyword evidence="2" id="KW-0560">Oxidoreductase</keyword>
<dbReference type="Pfam" id="PF08240">
    <property type="entry name" value="ADH_N"/>
    <property type="match status" value="1"/>
</dbReference>
<dbReference type="InterPro" id="IPR020843">
    <property type="entry name" value="ER"/>
</dbReference>
<dbReference type="Proteomes" id="UP000078397">
    <property type="component" value="Unassembled WGS sequence"/>
</dbReference>
<dbReference type="InterPro" id="IPR047122">
    <property type="entry name" value="Trans-enoyl_RdTase-like"/>
</dbReference>
<comment type="caution">
    <text evidence="4">The sequence shown here is derived from an EMBL/GenBank/DDBJ whole genome shotgun (WGS) entry which is preliminary data.</text>
</comment>
<keyword evidence="5" id="KW-1185">Reference proteome</keyword>
<evidence type="ECO:0000259" key="3">
    <source>
        <dbReference type="SMART" id="SM00829"/>
    </source>
</evidence>
<dbReference type="SUPFAM" id="SSF50129">
    <property type="entry name" value="GroES-like"/>
    <property type="match status" value="1"/>
</dbReference>
<gene>
    <name evidence="4" type="ORF">VFPPC_17613</name>
</gene>
<dbReference type="SUPFAM" id="SSF51735">
    <property type="entry name" value="NAD(P)-binding Rossmann-fold domains"/>
    <property type="match status" value="1"/>
</dbReference>
<dbReference type="KEGG" id="pchm:VFPPC_17613"/>
<dbReference type="RefSeq" id="XP_018146147.2">
    <property type="nucleotide sequence ID" value="XM_018289976.2"/>
</dbReference>
<organism evidence="4 5">
    <name type="scientific">Pochonia chlamydosporia 170</name>
    <dbReference type="NCBI Taxonomy" id="1380566"/>
    <lineage>
        <taxon>Eukaryota</taxon>
        <taxon>Fungi</taxon>
        <taxon>Dikarya</taxon>
        <taxon>Ascomycota</taxon>
        <taxon>Pezizomycotina</taxon>
        <taxon>Sordariomycetes</taxon>
        <taxon>Hypocreomycetidae</taxon>
        <taxon>Hypocreales</taxon>
        <taxon>Clavicipitaceae</taxon>
        <taxon>Pochonia</taxon>
    </lineage>
</organism>
<dbReference type="Gene3D" id="3.90.180.10">
    <property type="entry name" value="Medium-chain alcohol dehydrogenases, catalytic domain"/>
    <property type="match status" value="1"/>
</dbReference>
<evidence type="ECO:0000256" key="2">
    <source>
        <dbReference type="ARBA" id="ARBA00023002"/>
    </source>
</evidence>
<dbReference type="PANTHER" id="PTHR45348:SF7">
    <property type="entry name" value="ZINC BINDING OXIDOREDUCTASE, PUTATIVE-RELATED"/>
    <property type="match status" value="1"/>
</dbReference>
<name>A0A219ASF9_METCM</name>
<evidence type="ECO:0000256" key="1">
    <source>
        <dbReference type="ARBA" id="ARBA00008072"/>
    </source>
</evidence>
<dbReference type="AlphaFoldDB" id="A0A219ASF9"/>
<evidence type="ECO:0000313" key="5">
    <source>
        <dbReference type="Proteomes" id="UP000078397"/>
    </source>
</evidence>
<dbReference type="OrthoDB" id="9992527at2759"/>